<evidence type="ECO:0000256" key="2">
    <source>
        <dbReference type="SAM" id="Phobius"/>
    </source>
</evidence>
<proteinExistence type="predicted"/>
<dbReference type="eggNOG" id="COG2370">
    <property type="taxonomic scope" value="Bacteria"/>
</dbReference>
<dbReference type="InterPro" id="IPR032809">
    <property type="entry name" value="Put_HupE_UreJ"/>
</dbReference>
<dbReference type="Proteomes" id="UP000025171">
    <property type="component" value="Unassembled WGS sequence"/>
</dbReference>
<evidence type="ECO:0000313" key="4">
    <source>
        <dbReference type="Proteomes" id="UP000025171"/>
    </source>
</evidence>
<reference evidence="3 4" key="1">
    <citation type="journal article" date="2014" name="Antonie Van Leeuwenhoek">
        <title>Hyphomonas beringensis sp. nov. and Hyphomonas chukchiensis sp. nov., isolated from surface seawater of the Bering Sea and Chukchi Sea.</title>
        <authorList>
            <person name="Li C."/>
            <person name="Lai Q."/>
            <person name="Li G."/>
            <person name="Dong C."/>
            <person name="Wang J."/>
            <person name="Liao Y."/>
            <person name="Shao Z."/>
        </authorList>
    </citation>
    <scope>NUCLEOTIDE SEQUENCE [LARGE SCALE GENOMIC DNA]</scope>
    <source>
        <strain evidence="3 4">MHS-2</strain>
    </source>
</reference>
<gene>
    <name evidence="3" type="ORF">HJO_16380</name>
</gene>
<name>A0A059FBQ8_9PROT</name>
<feature type="transmembrane region" description="Helical" evidence="2">
    <location>
        <begin position="24"/>
        <end position="44"/>
    </location>
</feature>
<keyword evidence="2" id="KW-0472">Membrane</keyword>
<organism evidence="3 4">
    <name type="scientific">Hyphomonas johnsonii MHS-2</name>
    <dbReference type="NCBI Taxonomy" id="1280950"/>
    <lineage>
        <taxon>Bacteria</taxon>
        <taxon>Pseudomonadati</taxon>
        <taxon>Pseudomonadota</taxon>
        <taxon>Alphaproteobacteria</taxon>
        <taxon>Hyphomonadales</taxon>
        <taxon>Hyphomonadaceae</taxon>
        <taxon>Hyphomonas</taxon>
    </lineage>
</organism>
<dbReference type="AlphaFoldDB" id="A0A059FBQ8"/>
<sequence length="242" mass="26849">MIEGGDLQYLILGAEHMITGYDHLLFLFGVMFFLTSFSSILRFVTAFTIGHTITLISATYLGITTNYYFVDAIIALTVIYKGFENLNGFPKLFGTKSPNLVMMVLIFGLIHGFGLSTRLQQLPIREDSGLLMHILSFNVGVEFGQIAALAVMWVVLGFLRRTKFFNLASVYINVALMFAGFVLFIMQMHGVFHTTMAEDYPISRDDHIHAHLEMEASGGRQTRDQTSAVSAPVPSAETAQSA</sequence>
<keyword evidence="2" id="KW-0812">Transmembrane</keyword>
<keyword evidence="4" id="KW-1185">Reference proteome</keyword>
<evidence type="ECO:0008006" key="5">
    <source>
        <dbReference type="Google" id="ProtNLM"/>
    </source>
</evidence>
<feature type="transmembrane region" description="Helical" evidence="2">
    <location>
        <begin position="168"/>
        <end position="186"/>
    </location>
</feature>
<dbReference type="STRING" id="1280950.HJO_16380"/>
<accession>A0A059FBQ8</accession>
<feature type="non-terminal residue" evidence="3">
    <location>
        <position position="242"/>
    </location>
</feature>
<feature type="transmembrane region" description="Helical" evidence="2">
    <location>
        <begin position="131"/>
        <end position="156"/>
    </location>
</feature>
<feature type="region of interest" description="Disordered" evidence="1">
    <location>
        <begin position="216"/>
        <end position="242"/>
    </location>
</feature>
<keyword evidence="2" id="KW-1133">Transmembrane helix</keyword>
<evidence type="ECO:0000313" key="3">
    <source>
        <dbReference type="EMBL" id="KCZ87978.1"/>
    </source>
</evidence>
<feature type="transmembrane region" description="Helical" evidence="2">
    <location>
        <begin position="56"/>
        <end position="80"/>
    </location>
</feature>
<dbReference type="Pfam" id="PF13795">
    <property type="entry name" value="HupE_UreJ_2"/>
    <property type="match status" value="1"/>
</dbReference>
<dbReference type="EMBL" id="ARYK01000011">
    <property type="protein sequence ID" value="KCZ87978.1"/>
    <property type="molecule type" value="Genomic_DNA"/>
</dbReference>
<feature type="transmembrane region" description="Helical" evidence="2">
    <location>
        <begin position="100"/>
        <end position="119"/>
    </location>
</feature>
<evidence type="ECO:0000256" key="1">
    <source>
        <dbReference type="SAM" id="MobiDB-lite"/>
    </source>
</evidence>
<comment type="caution">
    <text evidence="3">The sequence shown here is derived from an EMBL/GenBank/DDBJ whole genome shotgun (WGS) entry which is preliminary data.</text>
</comment>
<protein>
    <recommendedName>
        <fullName evidence="5">HupE/UreJ family protein</fullName>
    </recommendedName>
</protein>